<evidence type="ECO:0000313" key="4">
    <source>
        <dbReference type="Proteomes" id="UP001225378"/>
    </source>
</evidence>
<dbReference type="CDD" id="cd03801">
    <property type="entry name" value="GT4_PimA-like"/>
    <property type="match status" value="1"/>
</dbReference>
<dbReference type="GO" id="GO:1901135">
    <property type="term" value="P:carbohydrate derivative metabolic process"/>
    <property type="evidence" value="ECO:0007669"/>
    <property type="project" value="UniProtKB-ARBA"/>
</dbReference>
<evidence type="ECO:0000259" key="2">
    <source>
        <dbReference type="Pfam" id="PF13439"/>
    </source>
</evidence>
<keyword evidence="3" id="KW-0808">Transferase</keyword>
<dbReference type="EC" id="2.4.-.-" evidence="3"/>
<sequence length="361" mass="40490">MKLLFISRAYPPIVGGLENHNHELHKALQQKIYTDSIINKKGKKALPYFMPLCALKSLFVSSNYDAIILGDGVLAPIGWLIKLFKPNTLVICIIHGLDITYKNPIYQYFWVKAFLPKIDKIITVSQATASAAIERQIDKTKLAVIPNGITQQSNATQRNRQQLEDLLQTSCQEKTILLTVGRLVKRKGVHWFINQVMPYLSDKFIYIIAGDGPDRAAINKAIIEKQLTNRVFNLGFIDNGVKNMIYANADLFIQPNIKVDGDMEGFGIAVLEANLNGLAVVGSELEGLKDSITNDQNGWLIEAENPTAFIQKIEDVSKSDLELKNAGMNAKAFSLENFCWNKLADRYIKTIDELKVDENAY</sequence>
<protein>
    <submittedName>
        <fullName evidence="3">Glycosyltransferase family 4 protein</fullName>
        <ecNumber evidence="3">2.4.-.-</ecNumber>
    </submittedName>
</protein>
<organism evidence="3 4">
    <name type="scientific">Methylomarinum roseum</name>
    <dbReference type="NCBI Taxonomy" id="3067653"/>
    <lineage>
        <taxon>Bacteria</taxon>
        <taxon>Pseudomonadati</taxon>
        <taxon>Pseudomonadota</taxon>
        <taxon>Gammaproteobacteria</taxon>
        <taxon>Methylococcales</taxon>
        <taxon>Methylococcaceae</taxon>
        <taxon>Methylomarinum</taxon>
    </lineage>
</organism>
<dbReference type="PANTHER" id="PTHR12526">
    <property type="entry name" value="GLYCOSYLTRANSFERASE"/>
    <property type="match status" value="1"/>
</dbReference>
<dbReference type="SUPFAM" id="SSF53756">
    <property type="entry name" value="UDP-Glycosyltransferase/glycogen phosphorylase"/>
    <property type="match status" value="1"/>
</dbReference>
<keyword evidence="4" id="KW-1185">Reference proteome</keyword>
<feature type="domain" description="Glycosyltransferase subfamily 4-like N-terminal" evidence="2">
    <location>
        <begin position="42"/>
        <end position="149"/>
    </location>
</feature>
<name>A0AAU7NPV0_9GAMM</name>
<dbReference type="InterPro" id="IPR001296">
    <property type="entry name" value="Glyco_trans_1"/>
</dbReference>
<reference evidence="3 4" key="1">
    <citation type="journal article" date="2024" name="Microbiology">
        <title>Methylomarinum rosea sp. nov., a novel halophilic methanotrophic bacterium from the hypersaline Lake Elton.</title>
        <authorList>
            <person name="Suleimanov R.Z."/>
            <person name="Oshkin I.Y."/>
            <person name="Danilova O.V."/>
            <person name="Suzina N.E."/>
            <person name="Dedysh S.N."/>
        </authorList>
    </citation>
    <scope>NUCLEOTIDE SEQUENCE [LARGE SCALE GENOMIC DNA]</scope>
    <source>
        <strain evidence="3 4">Ch1-1</strain>
    </source>
</reference>
<dbReference type="KEGG" id="mech:Q9L42_011520"/>
<evidence type="ECO:0000259" key="1">
    <source>
        <dbReference type="Pfam" id="PF00534"/>
    </source>
</evidence>
<dbReference type="Pfam" id="PF00534">
    <property type="entry name" value="Glycos_transf_1"/>
    <property type="match status" value="1"/>
</dbReference>
<dbReference type="RefSeq" id="WP_305908256.1">
    <property type="nucleotide sequence ID" value="NZ_CP157743.1"/>
</dbReference>
<proteinExistence type="predicted"/>
<dbReference type="Gene3D" id="3.40.50.2000">
    <property type="entry name" value="Glycogen Phosphorylase B"/>
    <property type="match status" value="2"/>
</dbReference>
<accession>A0AAU7NPV0</accession>
<dbReference type="GO" id="GO:0016757">
    <property type="term" value="F:glycosyltransferase activity"/>
    <property type="evidence" value="ECO:0007669"/>
    <property type="project" value="UniProtKB-KW"/>
</dbReference>
<dbReference type="Pfam" id="PF13439">
    <property type="entry name" value="Glyco_transf_4"/>
    <property type="match status" value="1"/>
</dbReference>
<dbReference type="EMBL" id="CP157743">
    <property type="protein sequence ID" value="XBS19003.1"/>
    <property type="molecule type" value="Genomic_DNA"/>
</dbReference>
<feature type="domain" description="Glycosyl transferase family 1" evidence="1">
    <location>
        <begin position="172"/>
        <end position="331"/>
    </location>
</feature>
<gene>
    <name evidence="3" type="ORF">Q9L42_011520</name>
</gene>
<dbReference type="InterPro" id="IPR028098">
    <property type="entry name" value="Glyco_trans_4-like_N"/>
</dbReference>
<dbReference type="Proteomes" id="UP001225378">
    <property type="component" value="Chromosome"/>
</dbReference>
<evidence type="ECO:0000313" key="3">
    <source>
        <dbReference type="EMBL" id="XBS19003.1"/>
    </source>
</evidence>
<keyword evidence="3" id="KW-0328">Glycosyltransferase</keyword>
<dbReference type="AlphaFoldDB" id="A0AAU7NPV0"/>